<dbReference type="STRING" id="1337093.MBELCI_2814"/>
<evidence type="ECO:0000313" key="2">
    <source>
        <dbReference type="Proteomes" id="UP000016566"/>
    </source>
</evidence>
<reference evidence="1" key="1">
    <citation type="journal article" date="2013" name="Genome Announc.">
        <title>Draft Genome Sequence of Loktanella cinnabarina LL-001T, Isolated from Deep-Sea Floor Sediment.</title>
        <authorList>
            <person name="Nishi S."/>
            <person name="Tsubouchi T."/>
            <person name="Takaki Y."/>
            <person name="Koyanagi R."/>
            <person name="Satoh N."/>
            <person name="Maruyama T."/>
            <person name="Hatada Y."/>
        </authorList>
    </citation>
    <scope>NUCLEOTIDE SEQUENCE [LARGE SCALE GENOMIC DNA]</scope>
    <source>
        <strain evidence="1">LL-001</strain>
    </source>
</reference>
<evidence type="ECO:0000313" key="1">
    <source>
        <dbReference type="EMBL" id="GAD56762.1"/>
    </source>
</evidence>
<accession>U2Z6S8</accession>
<organism evidence="1 2">
    <name type="scientific">Limimaricola cinnabarinus LL-001</name>
    <dbReference type="NCBI Taxonomy" id="1337093"/>
    <lineage>
        <taxon>Bacteria</taxon>
        <taxon>Pseudomonadati</taxon>
        <taxon>Pseudomonadota</taxon>
        <taxon>Alphaproteobacteria</taxon>
        <taxon>Rhodobacterales</taxon>
        <taxon>Paracoccaceae</taxon>
        <taxon>Limimaricola</taxon>
    </lineage>
</organism>
<protein>
    <submittedName>
        <fullName evidence="1">Uncharacterized protein</fullName>
    </submittedName>
</protein>
<name>U2Z6S8_9RHOB</name>
<proteinExistence type="predicted"/>
<dbReference type="Proteomes" id="UP000016566">
    <property type="component" value="Unassembled WGS sequence"/>
</dbReference>
<gene>
    <name evidence="1" type="ORF">MBELCI_2814</name>
</gene>
<sequence length="46" mass="5181">MSPSPEMHHAMLRRFYTQGSAPGVVEVHLGQLISDIARRLSFSRDV</sequence>
<comment type="caution">
    <text evidence="1">The sequence shown here is derived from an EMBL/GenBank/DDBJ whole genome shotgun (WGS) entry which is preliminary data.</text>
</comment>
<dbReference type="AlphaFoldDB" id="U2Z6S8"/>
<dbReference type="RefSeq" id="WP_021694863.1">
    <property type="nucleotide sequence ID" value="NZ_BATB01000046.1"/>
</dbReference>
<dbReference type="EMBL" id="BATB01000046">
    <property type="protein sequence ID" value="GAD56762.1"/>
    <property type="molecule type" value="Genomic_DNA"/>
</dbReference>
<keyword evidence="2" id="KW-1185">Reference proteome</keyword>